<sequence length="378" mass="43092">MCIVFWKLQQTPNEKCRYKFIYAGNRDEFFERPTQLTKERNIGEHVVLSPMDTEPPEHMRGTWLGISKSGRISFVTNFYEAVFKTEDKKSRGLLVQDFILNSSNSFQPRIQKVEQFYPEKSSEAGDQDNQGASEKPLAQNDTENSAETKDSLDKPDTKGSAKHGSNSDNLPPLVKTEYSLEKGENGFVEIIEGELTDAATVQSKLEQYDGFNLIQIDLKSMSASYITNRGSETGIFNLSGSDLHGLSNSCLNEWPKVEKGKQLIQDILDNCNLSRDEMVQKLFSVLENSEYSVENPPKLEEMRQTIFVPMHHLSSVKKQASGYYGTRSSCVILVDEDNIAYFYEKIHTPEHQNIDEKVENEDKQYLAEVREFVFSLNI</sequence>
<organism evidence="2 3">
    <name type="scientific">Smittium megazygosporum</name>
    <dbReference type="NCBI Taxonomy" id="133381"/>
    <lineage>
        <taxon>Eukaryota</taxon>
        <taxon>Fungi</taxon>
        <taxon>Fungi incertae sedis</taxon>
        <taxon>Zoopagomycota</taxon>
        <taxon>Kickxellomycotina</taxon>
        <taxon>Harpellomycetes</taxon>
        <taxon>Harpellales</taxon>
        <taxon>Legeriomycetaceae</taxon>
        <taxon>Smittium</taxon>
    </lineage>
</organism>
<protein>
    <submittedName>
        <fullName evidence="2">Uncharacterized protein</fullName>
    </submittedName>
</protein>
<feature type="region of interest" description="Disordered" evidence="1">
    <location>
        <begin position="119"/>
        <end position="174"/>
    </location>
</feature>
<keyword evidence="3" id="KW-1185">Reference proteome</keyword>
<dbReference type="InterPro" id="IPR008551">
    <property type="entry name" value="TANGO2"/>
</dbReference>
<proteinExistence type="predicted"/>
<dbReference type="Proteomes" id="UP000245609">
    <property type="component" value="Unassembled WGS sequence"/>
</dbReference>
<dbReference type="Pfam" id="PF05742">
    <property type="entry name" value="TANGO2"/>
    <property type="match status" value="2"/>
</dbReference>
<reference evidence="2 3" key="1">
    <citation type="journal article" date="2018" name="MBio">
        <title>Comparative Genomics Reveals the Core Gene Toolbox for the Fungus-Insect Symbiosis.</title>
        <authorList>
            <person name="Wang Y."/>
            <person name="Stata M."/>
            <person name="Wang W."/>
            <person name="Stajich J.E."/>
            <person name="White M.M."/>
            <person name="Moncalvo J.M."/>
        </authorList>
    </citation>
    <scope>NUCLEOTIDE SEQUENCE [LARGE SCALE GENOMIC DNA]</scope>
    <source>
        <strain evidence="2 3">SC-DP-2</strain>
    </source>
</reference>
<dbReference type="OrthoDB" id="191601at2759"/>
<comment type="caution">
    <text evidence="2">The sequence shown here is derived from an EMBL/GenBank/DDBJ whole genome shotgun (WGS) entry which is preliminary data.</text>
</comment>
<name>A0A2T9ZG35_9FUNG</name>
<dbReference type="AlphaFoldDB" id="A0A2T9ZG35"/>
<feature type="compositionally biased region" description="Basic and acidic residues" evidence="1">
    <location>
        <begin position="146"/>
        <end position="159"/>
    </location>
</feature>
<accession>A0A2T9ZG35</accession>
<dbReference type="EMBL" id="MBFS01000216">
    <property type="protein sequence ID" value="PVV03562.1"/>
    <property type="molecule type" value="Genomic_DNA"/>
</dbReference>
<gene>
    <name evidence="2" type="ORF">BB560_001941</name>
</gene>
<dbReference type="STRING" id="133381.A0A2T9ZG35"/>
<evidence type="ECO:0000256" key="1">
    <source>
        <dbReference type="SAM" id="MobiDB-lite"/>
    </source>
</evidence>
<evidence type="ECO:0000313" key="3">
    <source>
        <dbReference type="Proteomes" id="UP000245609"/>
    </source>
</evidence>
<evidence type="ECO:0000313" key="2">
    <source>
        <dbReference type="EMBL" id="PVV03562.1"/>
    </source>
</evidence>
<dbReference type="PANTHER" id="PTHR17985">
    <property type="entry name" value="SER/THR-RICH PROTEIN T10 IN DGCR REGION"/>
    <property type="match status" value="1"/>
</dbReference>
<dbReference type="PANTHER" id="PTHR17985:SF8">
    <property type="entry name" value="TRANSPORT AND GOLGI ORGANIZATION PROTEIN 2 HOMOLOG"/>
    <property type="match status" value="1"/>
</dbReference>